<dbReference type="PROSITE" id="PS50112">
    <property type="entry name" value="PAS"/>
    <property type="match status" value="2"/>
</dbReference>
<feature type="domain" description="PAS" evidence="10">
    <location>
        <begin position="240"/>
        <end position="323"/>
    </location>
</feature>
<keyword evidence="5" id="KW-0418">Kinase</keyword>
<dbReference type="InterPro" id="IPR013655">
    <property type="entry name" value="PAS_fold_3"/>
</dbReference>
<dbReference type="GeneID" id="35002212"/>
<protein>
    <recommendedName>
        <fullName evidence="2">histidine kinase</fullName>
        <ecNumber evidence="2">2.7.13.3</ecNumber>
    </recommendedName>
</protein>
<sequence>MGWQAHPGVVPLLFGSTLLWVNVGYLLWRQQVDRRAPGQLLAAGLVASIALSLALFAIRQAATTLEAKQFWNALIYFGDGPVVAFILAYVLVYTGYDLSRRQYAALFSLPVITIVGVITNPLHGLHYQQSLGEVGGYITLSNDYGPLFWLYVVYGYAFLIVSIVLLARAASDAQGSYRRQLFALIGGLLLPAVGALAHITGFGPEPTPNYMGYGYIGTAIAFSYTVHRHDLFAAVPVARRTALEQLDDGLVTLDRDGLIVGLNDAARRFLGSPNTELLGRSGVDALGVFIRPFDLEAAAEQSATVETDAGVFDVTLSQLVRGESTIGSQLLLRDVTARHRREQRLTTLNTRLELALEETDTGVWEFDLTSEELIFDTASERLYGYMPGEFPNTVEAFADQVSEADFEAVEASIERAVETGKAYRADFKVDQPDGGHRWIQARGVVQYDADGQPDRILGIQTNITDRKEAQRRLEDQNNRLELLNKLVRHDIRNEAFLITTLAGQFGSGQPTPEAGRQSARDSTATPETDPKTEIDERAAQIAASSGRITDLTQQARELMSVISSLGDSLTPVDLRRTLDREIASASMIDPAVTIRLDGVPAVDVTANELLGALFRNLLTNAIAHNDTDAPEVVVSGAVQDEMACITVADNGPGIPEADRESVFTEGKTLPGSDGTGFGLYLVDTLIEQYGGRVTISDAETLGGVAITVCLPVAKPDVD</sequence>
<dbReference type="InterPro" id="IPR000700">
    <property type="entry name" value="PAS-assoc_C"/>
</dbReference>
<feature type="transmembrane region" description="Helical" evidence="8">
    <location>
        <begin position="104"/>
        <end position="127"/>
    </location>
</feature>
<name>A0A1H6VZ56_9EURY</name>
<dbReference type="InterPro" id="IPR031621">
    <property type="entry name" value="HisKA_7TM"/>
</dbReference>
<dbReference type="PROSITE" id="PS50113">
    <property type="entry name" value="PAC"/>
    <property type="match status" value="1"/>
</dbReference>
<dbReference type="InterPro" id="IPR035965">
    <property type="entry name" value="PAS-like_dom_sf"/>
</dbReference>
<evidence type="ECO:0000256" key="3">
    <source>
        <dbReference type="ARBA" id="ARBA00022553"/>
    </source>
</evidence>
<keyword evidence="8" id="KW-0812">Transmembrane</keyword>
<dbReference type="SMART" id="SM00086">
    <property type="entry name" value="PAC"/>
    <property type="match status" value="1"/>
</dbReference>
<dbReference type="Gene3D" id="3.30.565.10">
    <property type="entry name" value="Histidine kinase-like ATPase, C-terminal domain"/>
    <property type="match status" value="1"/>
</dbReference>
<feature type="coiled-coil region" evidence="6">
    <location>
        <begin position="459"/>
        <end position="486"/>
    </location>
</feature>
<feature type="transmembrane region" description="Helical" evidence="8">
    <location>
        <begin position="70"/>
        <end position="92"/>
    </location>
</feature>
<feature type="transmembrane region" description="Helical" evidence="8">
    <location>
        <begin position="147"/>
        <end position="169"/>
    </location>
</feature>
<keyword evidence="6" id="KW-0175">Coiled coil</keyword>
<evidence type="ECO:0000256" key="8">
    <source>
        <dbReference type="SAM" id="Phobius"/>
    </source>
</evidence>
<feature type="region of interest" description="Disordered" evidence="7">
    <location>
        <begin position="504"/>
        <end position="534"/>
    </location>
</feature>
<evidence type="ECO:0000313" key="12">
    <source>
        <dbReference type="EMBL" id="SEJ09903.1"/>
    </source>
</evidence>
<dbReference type="NCBIfam" id="TIGR00229">
    <property type="entry name" value="sensory_box"/>
    <property type="match status" value="1"/>
</dbReference>
<feature type="domain" description="PAC" evidence="11">
    <location>
        <begin position="423"/>
        <end position="475"/>
    </location>
</feature>
<dbReference type="PRINTS" id="PR00344">
    <property type="entry name" value="BCTRLSENSOR"/>
</dbReference>
<dbReference type="GO" id="GO:0004673">
    <property type="term" value="F:protein histidine kinase activity"/>
    <property type="evidence" value="ECO:0007669"/>
    <property type="project" value="UniProtKB-EC"/>
</dbReference>
<keyword evidence="4" id="KW-0808">Transferase</keyword>
<evidence type="ECO:0000256" key="6">
    <source>
        <dbReference type="SAM" id="Coils"/>
    </source>
</evidence>
<evidence type="ECO:0000256" key="7">
    <source>
        <dbReference type="SAM" id="MobiDB-lite"/>
    </source>
</evidence>
<dbReference type="InterPro" id="IPR005467">
    <property type="entry name" value="His_kinase_dom"/>
</dbReference>
<dbReference type="CDD" id="cd00130">
    <property type="entry name" value="PAS"/>
    <property type="match status" value="2"/>
</dbReference>
<keyword evidence="13" id="KW-1185">Reference proteome</keyword>
<dbReference type="PROSITE" id="PS50109">
    <property type="entry name" value="HIS_KIN"/>
    <property type="match status" value="1"/>
</dbReference>
<dbReference type="InterPro" id="IPR036890">
    <property type="entry name" value="HATPase_C_sf"/>
</dbReference>
<dbReference type="InterPro" id="IPR000014">
    <property type="entry name" value="PAS"/>
</dbReference>
<dbReference type="Pfam" id="PF02518">
    <property type="entry name" value="HATPase_c"/>
    <property type="match status" value="1"/>
</dbReference>
<keyword evidence="3" id="KW-0597">Phosphoprotein</keyword>
<feature type="transmembrane region" description="Helical" evidence="8">
    <location>
        <begin position="181"/>
        <end position="199"/>
    </location>
</feature>
<dbReference type="STRING" id="1073996.SAMN05444271_12111"/>
<evidence type="ECO:0000256" key="1">
    <source>
        <dbReference type="ARBA" id="ARBA00000085"/>
    </source>
</evidence>
<keyword evidence="8" id="KW-0472">Membrane</keyword>
<evidence type="ECO:0000313" key="13">
    <source>
        <dbReference type="Proteomes" id="UP000198888"/>
    </source>
</evidence>
<accession>A0A2H4Q1I6</accession>
<accession>A0A1H6VZ56</accession>
<dbReference type="SUPFAM" id="SSF55874">
    <property type="entry name" value="ATPase domain of HSP90 chaperone/DNA topoisomerase II/histidine kinase"/>
    <property type="match status" value="1"/>
</dbReference>
<dbReference type="Gene3D" id="3.30.450.20">
    <property type="entry name" value="PAS domain"/>
    <property type="match status" value="2"/>
</dbReference>
<evidence type="ECO:0000256" key="2">
    <source>
        <dbReference type="ARBA" id="ARBA00012438"/>
    </source>
</evidence>
<feature type="transmembrane region" description="Helical" evidence="8">
    <location>
        <begin position="40"/>
        <end position="58"/>
    </location>
</feature>
<organism evidence="12 13">
    <name type="scientific">Halohasta litchfieldiae</name>
    <dbReference type="NCBI Taxonomy" id="1073996"/>
    <lineage>
        <taxon>Archaea</taxon>
        <taxon>Methanobacteriati</taxon>
        <taxon>Methanobacteriota</taxon>
        <taxon>Stenosarchaea group</taxon>
        <taxon>Halobacteria</taxon>
        <taxon>Halobacteriales</taxon>
        <taxon>Haloferacaceae</taxon>
        <taxon>Halohasta</taxon>
    </lineage>
</organism>
<dbReference type="PANTHER" id="PTHR43304">
    <property type="entry name" value="PHYTOCHROME-LIKE PROTEIN CPH1"/>
    <property type="match status" value="1"/>
</dbReference>
<dbReference type="InterPro" id="IPR003594">
    <property type="entry name" value="HATPase_dom"/>
</dbReference>
<feature type="domain" description="PAS" evidence="10">
    <location>
        <begin position="348"/>
        <end position="420"/>
    </location>
</feature>
<keyword evidence="8" id="KW-1133">Transmembrane helix</keyword>
<dbReference type="KEGG" id="hae:halTADL_1404"/>
<feature type="domain" description="Histidine kinase" evidence="9">
    <location>
        <begin position="610"/>
        <end position="714"/>
    </location>
</feature>
<comment type="catalytic activity">
    <reaction evidence="1">
        <text>ATP + protein L-histidine = ADP + protein N-phospho-L-histidine.</text>
        <dbReference type="EC" id="2.7.13.3"/>
    </reaction>
</comment>
<dbReference type="InterPro" id="IPR013767">
    <property type="entry name" value="PAS_fold"/>
</dbReference>
<evidence type="ECO:0000259" key="9">
    <source>
        <dbReference type="PROSITE" id="PS50109"/>
    </source>
</evidence>
<dbReference type="AlphaFoldDB" id="A0A1H6VZ56"/>
<evidence type="ECO:0000256" key="5">
    <source>
        <dbReference type="ARBA" id="ARBA00022777"/>
    </source>
</evidence>
<dbReference type="InterPro" id="IPR004358">
    <property type="entry name" value="Sig_transdc_His_kin-like_C"/>
</dbReference>
<dbReference type="Pfam" id="PF00989">
    <property type="entry name" value="PAS"/>
    <property type="match status" value="1"/>
</dbReference>
<dbReference type="InterPro" id="IPR001610">
    <property type="entry name" value="PAC"/>
</dbReference>
<dbReference type="GO" id="GO:0006355">
    <property type="term" value="P:regulation of DNA-templated transcription"/>
    <property type="evidence" value="ECO:0007669"/>
    <property type="project" value="InterPro"/>
</dbReference>
<dbReference type="CDD" id="cd00075">
    <property type="entry name" value="HATPase"/>
    <property type="match status" value="1"/>
</dbReference>
<dbReference type="InterPro" id="IPR052162">
    <property type="entry name" value="Sensor_kinase/Photoreceptor"/>
</dbReference>
<dbReference type="Proteomes" id="UP000198888">
    <property type="component" value="Unassembled WGS sequence"/>
</dbReference>
<reference evidence="12 13" key="1">
    <citation type="submission" date="2016-10" db="EMBL/GenBank/DDBJ databases">
        <authorList>
            <person name="de Groot N.N."/>
        </authorList>
    </citation>
    <scope>NUCLEOTIDE SEQUENCE [LARGE SCALE GENOMIC DNA]</scope>
    <source>
        <strain evidence="12 13">DSM 22187</strain>
    </source>
</reference>
<evidence type="ECO:0000256" key="4">
    <source>
        <dbReference type="ARBA" id="ARBA00022679"/>
    </source>
</evidence>
<feature type="transmembrane region" description="Helical" evidence="8">
    <location>
        <begin position="6"/>
        <end position="28"/>
    </location>
</feature>
<dbReference type="OrthoDB" id="3369at2157"/>
<dbReference type="EMBL" id="FNYR01000021">
    <property type="protein sequence ID" value="SEJ09903.1"/>
    <property type="molecule type" value="Genomic_DNA"/>
</dbReference>
<dbReference type="PANTHER" id="PTHR43304:SF1">
    <property type="entry name" value="PAC DOMAIN-CONTAINING PROTEIN"/>
    <property type="match status" value="1"/>
</dbReference>
<dbReference type="Pfam" id="PF08447">
    <property type="entry name" value="PAS_3"/>
    <property type="match status" value="1"/>
</dbReference>
<dbReference type="SUPFAM" id="SSF55785">
    <property type="entry name" value="PYP-like sensor domain (PAS domain)"/>
    <property type="match status" value="2"/>
</dbReference>
<evidence type="ECO:0000259" key="11">
    <source>
        <dbReference type="PROSITE" id="PS50113"/>
    </source>
</evidence>
<dbReference type="Gene3D" id="2.10.70.100">
    <property type="match status" value="1"/>
</dbReference>
<gene>
    <name evidence="12" type="ORF">SAMN05444271_12111</name>
</gene>
<evidence type="ECO:0000259" key="10">
    <source>
        <dbReference type="PROSITE" id="PS50112"/>
    </source>
</evidence>
<dbReference type="EC" id="2.7.13.3" evidence="2"/>
<dbReference type="RefSeq" id="WP_089673153.1">
    <property type="nucleotide sequence ID" value="NZ_CP024845.1"/>
</dbReference>
<dbReference type="Pfam" id="PF16927">
    <property type="entry name" value="HisKA_7TM"/>
    <property type="match status" value="1"/>
</dbReference>
<dbReference type="SMART" id="SM00387">
    <property type="entry name" value="HATPase_c"/>
    <property type="match status" value="1"/>
</dbReference>
<proteinExistence type="predicted"/>
<dbReference type="SMART" id="SM00091">
    <property type="entry name" value="PAS"/>
    <property type="match status" value="2"/>
</dbReference>